<dbReference type="PANTHER" id="PTHR11002">
    <property type="entry name" value="CARBONIC ANHYDRASE"/>
    <property type="match status" value="1"/>
</dbReference>
<dbReference type="RefSeq" id="WP_116020673.1">
    <property type="nucleotide sequence ID" value="NZ_QTTT01000001.1"/>
</dbReference>
<comment type="similarity">
    <text evidence="1">Belongs to the beta-class carbonic anhydrase family.</text>
</comment>
<keyword evidence="5" id="KW-0456">Lyase</keyword>
<feature type="binding site" evidence="8">
    <location>
        <position position="101"/>
    </location>
    <ligand>
        <name>Zn(2+)</name>
        <dbReference type="ChEBI" id="CHEBI:29105"/>
    </ligand>
</feature>
<protein>
    <recommendedName>
        <fullName evidence="2">carbonic anhydrase</fullName>
        <ecNumber evidence="2">4.2.1.1</ecNumber>
    </recommendedName>
</protein>
<dbReference type="Pfam" id="PF00484">
    <property type="entry name" value="Pro_CA"/>
    <property type="match status" value="1"/>
</dbReference>
<evidence type="ECO:0000256" key="4">
    <source>
        <dbReference type="ARBA" id="ARBA00022833"/>
    </source>
</evidence>
<dbReference type="OrthoDB" id="9771198at2"/>
<evidence type="ECO:0000256" key="5">
    <source>
        <dbReference type="ARBA" id="ARBA00023239"/>
    </source>
</evidence>
<evidence type="ECO:0000256" key="7">
    <source>
        <dbReference type="ARBA" id="ARBA00048348"/>
    </source>
</evidence>
<reference evidence="9 10" key="1">
    <citation type="submission" date="2018-08" db="EMBL/GenBank/DDBJ databases">
        <title>Sequencing the genomes of 1000 actinobacteria strains.</title>
        <authorList>
            <person name="Klenk H.-P."/>
        </authorList>
    </citation>
    <scope>NUCLEOTIDE SEQUENCE [LARGE SCALE GENOMIC DNA]</scope>
    <source>
        <strain evidence="9 10">DSM 43927</strain>
    </source>
</reference>
<comment type="caution">
    <text evidence="9">The sequence shown here is derived from an EMBL/GenBank/DDBJ whole genome shotgun (WGS) entry which is preliminary data.</text>
</comment>
<feature type="binding site" evidence="8">
    <location>
        <position position="98"/>
    </location>
    <ligand>
        <name>Zn(2+)</name>
        <dbReference type="ChEBI" id="CHEBI:29105"/>
    </ligand>
</feature>
<dbReference type="SMART" id="SM00947">
    <property type="entry name" value="Pro_CA"/>
    <property type="match status" value="1"/>
</dbReference>
<dbReference type="InterPro" id="IPR015892">
    <property type="entry name" value="Carbonic_anhydrase_CS"/>
</dbReference>
<comment type="cofactor">
    <cofactor evidence="8">
        <name>Zn(2+)</name>
        <dbReference type="ChEBI" id="CHEBI:29105"/>
    </cofactor>
    <text evidence="8">Binds 1 zinc ion per subunit.</text>
</comment>
<dbReference type="GO" id="GO:0015976">
    <property type="term" value="P:carbon utilization"/>
    <property type="evidence" value="ECO:0007669"/>
    <property type="project" value="InterPro"/>
</dbReference>
<dbReference type="InterPro" id="IPR001765">
    <property type="entry name" value="Carbonic_anhydrase"/>
</dbReference>
<dbReference type="AlphaFoldDB" id="A0A3D9SFU3"/>
<evidence type="ECO:0000313" key="10">
    <source>
        <dbReference type="Proteomes" id="UP000256661"/>
    </source>
</evidence>
<proteinExistence type="inferred from homology"/>
<dbReference type="GO" id="GO:0008270">
    <property type="term" value="F:zinc ion binding"/>
    <property type="evidence" value="ECO:0007669"/>
    <property type="project" value="InterPro"/>
</dbReference>
<dbReference type="Gene3D" id="3.40.1050.10">
    <property type="entry name" value="Carbonic anhydrase"/>
    <property type="match status" value="1"/>
</dbReference>
<dbReference type="EC" id="4.2.1.1" evidence="2"/>
<evidence type="ECO:0000256" key="6">
    <source>
        <dbReference type="ARBA" id="ARBA00024993"/>
    </source>
</evidence>
<evidence type="ECO:0000256" key="1">
    <source>
        <dbReference type="ARBA" id="ARBA00006217"/>
    </source>
</evidence>
<organism evidence="9 10">
    <name type="scientific">Thermomonospora umbrina</name>
    <dbReference type="NCBI Taxonomy" id="111806"/>
    <lineage>
        <taxon>Bacteria</taxon>
        <taxon>Bacillati</taxon>
        <taxon>Actinomycetota</taxon>
        <taxon>Actinomycetes</taxon>
        <taxon>Streptosporangiales</taxon>
        <taxon>Thermomonosporaceae</taxon>
        <taxon>Thermomonospora</taxon>
    </lineage>
</organism>
<keyword evidence="10" id="KW-1185">Reference proteome</keyword>
<evidence type="ECO:0000313" key="9">
    <source>
        <dbReference type="EMBL" id="REE94772.1"/>
    </source>
</evidence>
<dbReference type="GO" id="GO:0004089">
    <property type="term" value="F:carbonate dehydratase activity"/>
    <property type="evidence" value="ECO:0007669"/>
    <property type="project" value="UniProtKB-EC"/>
</dbReference>
<keyword evidence="3 8" id="KW-0479">Metal-binding</keyword>
<dbReference type="PANTHER" id="PTHR11002:SF76">
    <property type="entry name" value="CARBONIC ANHYDRASE"/>
    <property type="match status" value="1"/>
</dbReference>
<name>A0A3D9SFU3_9ACTN</name>
<dbReference type="SUPFAM" id="SSF53056">
    <property type="entry name" value="beta-carbonic anhydrase, cab"/>
    <property type="match status" value="1"/>
</dbReference>
<comment type="function">
    <text evidence="6">Catalyzes the reversible hydration of carbon dioxide to form bicarbonate.</text>
</comment>
<gene>
    <name evidence="9" type="ORF">DFJ69_0130</name>
</gene>
<feature type="binding site" evidence="8">
    <location>
        <position position="40"/>
    </location>
    <ligand>
        <name>Zn(2+)</name>
        <dbReference type="ChEBI" id="CHEBI:29105"/>
    </ligand>
</feature>
<keyword evidence="4 8" id="KW-0862">Zinc</keyword>
<evidence type="ECO:0000256" key="3">
    <source>
        <dbReference type="ARBA" id="ARBA00022723"/>
    </source>
</evidence>
<evidence type="ECO:0000256" key="8">
    <source>
        <dbReference type="PIRSR" id="PIRSR601765-1"/>
    </source>
</evidence>
<dbReference type="InterPro" id="IPR036874">
    <property type="entry name" value="Carbonic_anhydrase_sf"/>
</dbReference>
<dbReference type="PROSITE" id="PS00704">
    <property type="entry name" value="PROK_CO2_ANHYDRASE_1"/>
    <property type="match status" value="1"/>
</dbReference>
<feature type="binding site" evidence="8">
    <location>
        <position position="38"/>
    </location>
    <ligand>
        <name>Zn(2+)</name>
        <dbReference type="ChEBI" id="CHEBI:29105"/>
    </ligand>
</feature>
<evidence type="ECO:0000256" key="2">
    <source>
        <dbReference type="ARBA" id="ARBA00012925"/>
    </source>
</evidence>
<comment type="catalytic activity">
    <reaction evidence="7">
        <text>hydrogencarbonate + H(+) = CO2 + H2O</text>
        <dbReference type="Rhea" id="RHEA:10748"/>
        <dbReference type="ChEBI" id="CHEBI:15377"/>
        <dbReference type="ChEBI" id="CHEBI:15378"/>
        <dbReference type="ChEBI" id="CHEBI:16526"/>
        <dbReference type="ChEBI" id="CHEBI:17544"/>
        <dbReference type="EC" id="4.2.1.1"/>
    </reaction>
</comment>
<sequence length="195" mass="21028">MRTFIEHARSFPARAAAQGDRLHRHADGQNPFALFITCSDSRVVPSLITGARPGELFELRTAGGIVPVYDLERPTGEAATIEFAVRSLGVADIVVCGHSQCAAVGALVRGDDLPDVPAMGTWLSHAAEPSVQAEDGDLSLAVQRHVLAQIDRLRSYPAVRERLDEGGLGVHGWFYEVHTGRVLTHGASRDTFLPL</sequence>
<accession>A0A3D9SFU3</accession>
<dbReference type="EMBL" id="QTTT01000001">
    <property type="protein sequence ID" value="REE94772.1"/>
    <property type="molecule type" value="Genomic_DNA"/>
</dbReference>
<dbReference type="Proteomes" id="UP000256661">
    <property type="component" value="Unassembled WGS sequence"/>
</dbReference>